<evidence type="ECO:0000313" key="2">
    <source>
        <dbReference type="Proteomes" id="UP000011518"/>
    </source>
</evidence>
<dbReference type="AlphaFoldDB" id="L9KIF4"/>
<dbReference type="EMBL" id="KB320812">
    <property type="protein sequence ID" value="ELW62496.1"/>
    <property type="molecule type" value="Genomic_DNA"/>
</dbReference>
<name>L9KIF4_TUPCH</name>
<reference evidence="2" key="2">
    <citation type="journal article" date="2013" name="Nat. Commun.">
        <title>Genome of the Chinese tree shrew.</title>
        <authorList>
            <person name="Fan Y."/>
            <person name="Huang Z.Y."/>
            <person name="Cao C.C."/>
            <person name="Chen C.S."/>
            <person name="Chen Y.X."/>
            <person name="Fan D.D."/>
            <person name="He J."/>
            <person name="Hou H.L."/>
            <person name="Hu L."/>
            <person name="Hu X.T."/>
            <person name="Jiang X.T."/>
            <person name="Lai R."/>
            <person name="Lang Y.S."/>
            <person name="Liang B."/>
            <person name="Liao S.G."/>
            <person name="Mu D."/>
            <person name="Ma Y.Y."/>
            <person name="Niu Y.Y."/>
            <person name="Sun X.Q."/>
            <person name="Xia J.Q."/>
            <person name="Xiao J."/>
            <person name="Xiong Z.Q."/>
            <person name="Xu L."/>
            <person name="Yang L."/>
            <person name="Zhang Y."/>
            <person name="Zhao W."/>
            <person name="Zhao X.D."/>
            <person name="Zheng Y.T."/>
            <person name="Zhou J.M."/>
            <person name="Zhu Y.B."/>
            <person name="Zhang G.J."/>
            <person name="Wang J."/>
            <person name="Yao Y.G."/>
        </authorList>
    </citation>
    <scope>NUCLEOTIDE SEQUENCE [LARGE SCALE GENOMIC DNA]</scope>
</reference>
<keyword evidence="2" id="KW-1185">Reference proteome</keyword>
<organism evidence="1 2">
    <name type="scientific">Tupaia chinensis</name>
    <name type="common">Chinese tree shrew</name>
    <name type="synonym">Tupaia belangeri chinensis</name>
    <dbReference type="NCBI Taxonomy" id="246437"/>
    <lineage>
        <taxon>Eukaryota</taxon>
        <taxon>Metazoa</taxon>
        <taxon>Chordata</taxon>
        <taxon>Craniata</taxon>
        <taxon>Vertebrata</taxon>
        <taxon>Euteleostomi</taxon>
        <taxon>Mammalia</taxon>
        <taxon>Eutheria</taxon>
        <taxon>Euarchontoglires</taxon>
        <taxon>Scandentia</taxon>
        <taxon>Tupaiidae</taxon>
        <taxon>Tupaia</taxon>
    </lineage>
</organism>
<accession>L9KIF4</accession>
<proteinExistence type="predicted"/>
<gene>
    <name evidence="1" type="ORF">TREES_T100006769</name>
</gene>
<reference evidence="2" key="1">
    <citation type="submission" date="2012-07" db="EMBL/GenBank/DDBJ databases">
        <title>Genome of the Chinese tree shrew, a rising model animal genetically related to primates.</title>
        <authorList>
            <person name="Zhang G."/>
            <person name="Fan Y."/>
            <person name="Yao Y."/>
            <person name="Huang Z."/>
        </authorList>
    </citation>
    <scope>NUCLEOTIDE SEQUENCE [LARGE SCALE GENOMIC DNA]</scope>
</reference>
<sequence length="180" mass="19609">MTQLCSAPLRPFNCGGRGIHRPSQTLPSCEAAQTGLGLGTCARLPRQLSSTVDFAQHLLSQFGDATTEAHGDSQRVDLDGPFFRTCRLGRLAGSRHLQEASDHSLNSFEVGRLTNGAESALPGFEPDLESSALFYTGVRALRIPCRHLICCGRRVSRVIAFGGKAEFQHLSRKMCSRSDY</sequence>
<evidence type="ECO:0000313" key="1">
    <source>
        <dbReference type="EMBL" id="ELW62496.1"/>
    </source>
</evidence>
<protein>
    <submittedName>
        <fullName evidence="1">Uncharacterized protein</fullName>
    </submittedName>
</protein>
<dbReference type="Proteomes" id="UP000011518">
    <property type="component" value="Unassembled WGS sequence"/>
</dbReference>
<dbReference type="InParanoid" id="L9KIF4"/>